<comment type="caution">
    <text evidence="3">The sequence shown here is derived from an EMBL/GenBank/DDBJ whole genome shotgun (WGS) entry which is preliminary data.</text>
</comment>
<dbReference type="SUPFAM" id="SSF55920">
    <property type="entry name" value="Creatinase/aminopeptidase"/>
    <property type="match status" value="1"/>
</dbReference>
<evidence type="ECO:0000313" key="4">
    <source>
        <dbReference type="Proteomes" id="UP001153050"/>
    </source>
</evidence>
<dbReference type="InterPro" id="IPR000994">
    <property type="entry name" value="Pept_M24"/>
</dbReference>
<dbReference type="GO" id="GO:0047869">
    <property type="term" value="F:dimethylpropiothetin dethiomethylase activity"/>
    <property type="evidence" value="ECO:0007669"/>
    <property type="project" value="UniProtKB-EC"/>
</dbReference>
<dbReference type="InterPro" id="IPR036005">
    <property type="entry name" value="Creatinase/aminopeptidase-like"/>
</dbReference>
<dbReference type="EC" id="4.4.1.3" evidence="3"/>
<dbReference type="Pfam" id="PF01321">
    <property type="entry name" value="Creatinase_N"/>
    <property type="match status" value="1"/>
</dbReference>
<dbReference type="PANTHER" id="PTHR46112:SF2">
    <property type="entry name" value="XAA-PRO AMINOPEPTIDASE P-RELATED"/>
    <property type="match status" value="1"/>
</dbReference>
<accession>A0ABM9DLS1</accession>
<dbReference type="CDD" id="cd01066">
    <property type="entry name" value="APP_MetAP"/>
    <property type="match status" value="1"/>
</dbReference>
<reference evidence="3 4" key="1">
    <citation type="submission" date="2022-03" db="EMBL/GenBank/DDBJ databases">
        <authorList>
            <person name="Brunel B."/>
        </authorList>
    </citation>
    <scope>NUCLEOTIDE SEQUENCE [LARGE SCALE GENOMIC DNA]</scope>
    <source>
        <strain evidence="3">STM5069sample</strain>
    </source>
</reference>
<evidence type="ECO:0000313" key="3">
    <source>
        <dbReference type="EMBL" id="CAH2397063.1"/>
    </source>
</evidence>
<dbReference type="Gene3D" id="3.90.230.10">
    <property type="entry name" value="Creatinase/methionine aminopeptidase superfamily"/>
    <property type="match status" value="1"/>
</dbReference>
<keyword evidence="3" id="KW-0456">Lyase</keyword>
<evidence type="ECO:0000259" key="1">
    <source>
        <dbReference type="Pfam" id="PF00557"/>
    </source>
</evidence>
<feature type="domain" description="Creatinase N-terminal" evidence="2">
    <location>
        <begin position="92"/>
        <end position="239"/>
    </location>
</feature>
<organism evidence="3 4">
    <name type="scientific">Mesorhizobium escarrei</name>
    <dbReference type="NCBI Taxonomy" id="666018"/>
    <lineage>
        <taxon>Bacteria</taxon>
        <taxon>Pseudomonadati</taxon>
        <taxon>Pseudomonadota</taxon>
        <taxon>Alphaproteobacteria</taxon>
        <taxon>Hyphomicrobiales</taxon>
        <taxon>Phyllobacteriaceae</taxon>
        <taxon>Mesorhizobium</taxon>
    </lineage>
</organism>
<dbReference type="Gene3D" id="3.40.350.10">
    <property type="entry name" value="Creatinase/prolidase N-terminal domain"/>
    <property type="match status" value="1"/>
</dbReference>
<dbReference type="InterPro" id="IPR029149">
    <property type="entry name" value="Creatin/AminoP/Spt16_N"/>
</dbReference>
<keyword evidence="4" id="KW-1185">Reference proteome</keyword>
<feature type="domain" description="Peptidase M24" evidence="1">
    <location>
        <begin position="247"/>
        <end position="456"/>
    </location>
</feature>
<dbReference type="SUPFAM" id="SSF53092">
    <property type="entry name" value="Creatinase/prolidase N-terminal domain"/>
    <property type="match status" value="1"/>
</dbReference>
<gene>
    <name evidence="3" type="primary">dddP</name>
    <name evidence="3" type="ORF">MES5069_160045</name>
</gene>
<dbReference type="InterPro" id="IPR000587">
    <property type="entry name" value="Creatinase_N"/>
</dbReference>
<evidence type="ECO:0000259" key="2">
    <source>
        <dbReference type="Pfam" id="PF01321"/>
    </source>
</evidence>
<dbReference type="InterPro" id="IPR050659">
    <property type="entry name" value="Peptidase_M24B"/>
</dbReference>
<dbReference type="Proteomes" id="UP001153050">
    <property type="component" value="Unassembled WGS sequence"/>
</dbReference>
<dbReference type="EMBL" id="CAKXZT010000068">
    <property type="protein sequence ID" value="CAH2397063.1"/>
    <property type="molecule type" value="Genomic_DNA"/>
</dbReference>
<proteinExistence type="predicted"/>
<protein>
    <submittedName>
        <fullName evidence="3">Dimethylsulfonioproprionate lyase DddP</fullName>
        <ecNumber evidence="3">4.4.1.3</ecNumber>
    </submittedName>
</protein>
<dbReference type="Pfam" id="PF00557">
    <property type="entry name" value="Peptidase_M24"/>
    <property type="match status" value="1"/>
</dbReference>
<dbReference type="PANTHER" id="PTHR46112">
    <property type="entry name" value="AMINOPEPTIDASE"/>
    <property type="match status" value="1"/>
</dbReference>
<name>A0ABM9DLS1_9HYPH</name>
<sequence>MIQKTIKEETHCYGTQVVKATLETTGSVEGLFGRHRKIMPYDPSEEGLLRERSRQKAASLNQHAIGYGPVTEAEWASAGIAAPDLTAMRRYRLERIRSELKKRNYAGALLYDPVNIRYATDSTNMQLWVAHNPTRHCFVATEGPVILFDYFACEHLSDHAGTVSEVRPAISWMYLYGGELTELRVRRWAGGIADLLREHGGSNSRLAVDHLSAEGVDALQQLGISVHSGEAVMESARLIKSADEILCMRRAIVACESAMGEMEACLRPGISENELWAELHRGNIARGGEWIETRLLASGPRTNPWFQECSSRVIEEGDLVAFDTDLIGPYGFCADLSRTWLCGDVEPTDEQRDLFRIAAEQIAHNTALIRPGIGFRELVDRSAVAPADCFPTRYGVLYHGVGLADEYPTLPHAQDWTSDTPDGVLEPGMVVCVESYIGRLGGREGVKIEDQVLVTADGHEQLSSYPLDPRLSATS</sequence>